<accession>A0A1I6D1A1</accession>
<feature type="transmembrane region" description="Helical" evidence="1">
    <location>
        <begin position="6"/>
        <end position="29"/>
    </location>
</feature>
<sequence length="152" mass="17482">MVINVKAAFFVSLLAVIVTTLVVIISARLSQQKRKDEIMSEIKKYNELSRDASEVGAKSMYAAFQKQGNETLMNYFMTIYKEAVVEIALHVLALGILQKYYPVTVIRFPIHVWGFGDGLGSVGWYVISAFAFFFLVIKRLRPKIRFFRPYWV</sequence>
<protein>
    <submittedName>
        <fullName evidence="2">Uncharacterized membrane protein, DUF106 family</fullName>
    </submittedName>
</protein>
<evidence type="ECO:0000256" key="1">
    <source>
        <dbReference type="SAM" id="Phobius"/>
    </source>
</evidence>
<name>A0A1I6D1A1_9FIRM</name>
<dbReference type="Proteomes" id="UP000199584">
    <property type="component" value="Unassembled WGS sequence"/>
</dbReference>
<feature type="transmembrane region" description="Helical" evidence="1">
    <location>
        <begin position="122"/>
        <end position="140"/>
    </location>
</feature>
<gene>
    <name evidence="2" type="ORF">SAMN05660706_10465</name>
</gene>
<keyword evidence="3" id="KW-1185">Reference proteome</keyword>
<proteinExistence type="predicted"/>
<evidence type="ECO:0000313" key="2">
    <source>
        <dbReference type="EMBL" id="SFQ99288.1"/>
    </source>
</evidence>
<keyword evidence="1" id="KW-0812">Transmembrane</keyword>
<dbReference type="EMBL" id="FOYM01000004">
    <property type="protein sequence ID" value="SFQ99288.1"/>
    <property type="molecule type" value="Genomic_DNA"/>
</dbReference>
<evidence type="ECO:0000313" key="3">
    <source>
        <dbReference type="Proteomes" id="UP000199584"/>
    </source>
</evidence>
<dbReference type="RefSeq" id="WP_092482072.1">
    <property type="nucleotide sequence ID" value="NZ_FOYM01000004.1"/>
</dbReference>
<reference evidence="3" key="1">
    <citation type="submission" date="2016-10" db="EMBL/GenBank/DDBJ databases">
        <authorList>
            <person name="Varghese N."/>
            <person name="Submissions S."/>
        </authorList>
    </citation>
    <scope>NUCLEOTIDE SEQUENCE [LARGE SCALE GENOMIC DNA]</scope>
    <source>
        <strain evidence="3">DSM 3669</strain>
    </source>
</reference>
<keyword evidence="1" id="KW-0472">Membrane</keyword>
<keyword evidence="1" id="KW-1133">Transmembrane helix</keyword>
<feature type="transmembrane region" description="Helical" evidence="1">
    <location>
        <begin position="83"/>
        <end position="102"/>
    </location>
</feature>
<organism evidence="2 3">
    <name type="scientific">Desulfoscipio geothermicus DSM 3669</name>
    <dbReference type="NCBI Taxonomy" id="1121426"/>
    <lineage>
        <taxon>Bacteria</taxon>
        <taxon>Bacillati</taxon>
        <taxon>Bacillota</taxon>
        <taxon>Clostridia</taxon>
        <taxon>Eubacteriales</taxon>
        <taxon>Desulfallaceae</taxon>
        <taxon>Desulfoscipio</taxon>
    </lineage>
</organism>
<dbReference type="AlphaFoldDB" id="A0A1I6D1A1"/>